<proteinExistence type="inferred from homology"/>
<protein>
    <recommendedName>
        <fullName evidence="1">SURF1-like protein</fullName>
    </recommendedName>
</protein>
<dbReference type="InterPro" id="IPR002994">
    <property type="entry name" value="Surf1/Shy1"/>
</dbReference>
<accession>A0A2S5DLL1</accession>
<dbReference type="CDD" id="cd06662">
    <property type="entry name" value="SURF1"/>
    <property type="match status" value="1"/>
</dbReference>
<keyword evidence="1" id="KW-0812">Transmembrane</keyword>
<gene>
    <name evidence="2" type="ORF">C2I19_00880</name>
</gene>
<dbReference type="Pfam" id="PF02104">
    <property type="entry name" value="SURF1"/>
    <property type="match status" value="1"/>
</dbReference>
<keyword evidence="3" id="KW-1185">Reference proteome</keyword>
<dbReference type="GO" id="GO:0005886">
    <property type="term" value="C:plasma membrane"/>
    <property type="evidence" value="ECO:0007669"/>
    <property type="project" value="UniProtKB-SubCell"/>
</dbReference>
<dbReference type="Proteomes" id="UP000237082">
    <property type="component" value="Unassembled WGS sequence"/>
</dbReference>
<reference evidence="3" key="1">
    <citation type="submission" date="2018-02" db="EMBL/GenBank/DDBJ databases">
        <authorList>
            <person name="O'Hara-Hanley K."/>
            <person name="Soby S."/>
        </authorList>
    </citation>
    <scope>NUCLEOTIDE SEQUENCE [LARGE SCALE GENOMIC DNA]</scope>
    <source>
        <strain evidence="3">MWU14-2602</strain>
    </source>
</reference>
<evidence type="ECO:0000256" key="1">
    <source>
        <dbReference type="RuleBase" id="RU363076"/>
    </source>
</evidence>
<sequence length="284" mass="32523">MDRPTRNVRERTRRWEPCSAFIRPVRPQNSARTIQASNNRMTSFMAVSPSDFKPERKSGAGWQQALWIALLLIVLIPYALAVWQWRRGQDKEALLRSLTNAMSTPPVALVYRDAEPPPEFTRVKLSEAAPAGPVIELRNSYLAGQSGRRILQPWRLGRDQSLVLIDLGWLVDGVRAPAFAPGKIQLQGYRMPMPRHYVLSGAQQGVAGPVDQIDEAALHLRYPGRWFQGVVVLENSPDPLMHWPVVPEFMPDRHYAYATQWLLLGVCLSGLWWLLWRRRHEIHE</sequence>
<feature type="transmembrane region" description="Helical" evidence="1">
    <location>
        <begin position="65"/>
        <end position="85"/>
    </location>
</feature>
<comment type="similarity">
    <text evidence="1">Belongs to the SURF1 family.</text>
</comment>
<keyword evidence="1" id="KW-1133">Transmembrane helix</keyword>
<evidence type="ECO:0000313" key="3">
    <source>
        <dbReference type="Proteomes" id="UP000237082"/>
    </source>
</evidence>
<feature type="transmembrane region" description="Helical" evidence="1">
    <location>
        <begin position="255"/>
        <end position="276"/>
    </location>
</feature>
<comment type="subcellular location">
    <subcellularLocation>
        <location evidence="1">Cell membrane</location>
        <topology evidence="1">Multi-pass membrane protein</topology>
    </subcellularLocation>
</comment>
<comment type="caution">
    <text evidence="2">The sequence shown here is derived from an EMBL/GenBank/DDBJ whole genome shotgun (WGS) entry which is preliminary data.</text>
</comment>
<keyword evidence="1" id="KW-1003">Cell membrane</keyword>
<evidence type="ECO:0000313" key="2">
    <source>
        <dbReference type="EMBL" id="POZ63955.1"/>
    </source>
</evidence>
<name>A0A2S5DLL1_9NEIS</name>
<dbReference type="EMBL" id="PQWB01000005">
    <property type="protein sequence ID" value="POZ63955.1"/>
    <property type="molecule type" value="Genomic_DNA"/>
</dbReference>
<dbReference type="PROSITE" id="PS50895">
    <property type="entry name" value="SURF1"/>
    <property type="match status" value="1"/>
</dbReference>
<dbReference type="AlphaFoldDB" id="A0A2S5DLL1"/>
<organism evidence="2 3">
    <name type="scientific">Chromobacterium alticapitis</name>
    <dbReference type="NCBI Taxonomy" id="2073169"/>
    <lineage>
        <taxon>Bacteria</taxon>
        <taxon>Pseudomonadati</taxon>
        <taxon>Pseudomonadota</taxon>
        <taxon>Betaproteobacteria</taxon>
        <taxon>Neisseriales</taxon>
        <taxon>Chromobacteriaceae</taxon>
        <taxon>Chromobacterium</taxon>
    </lineage>
</organism>
<keyword evidence="1" id="KW-0472">Membrane</keyword>